<proteinExistence type="predicted"/>
<name>A0AA36G828_9BILA</name>
<reference evidence="2" key="1">
    <citation type="submission" date="2023-06" db="EMBL/GenBank/DDBJ databases">
        <authorList>
            <person name="Delattre M."/>
        </authorList>
    </citation>
    <scope>NUCLEOTIDE SEQUENCE</scope>
    <source>
        <strain evidence="2">AF72</strain>
    </source>
</reference>
<protein>
    <submittedName>
        <fullName evidence="2">Uncharacterized protein</fullName>
    </submittedName>
</protein>
<organism evidence="2 3">
    <name type="scientific">Mesorhabditis spiculigera</name>
    <dbReference type="NCBI Taxonomy" id="96644"/>
    <lineage>
        <taxon>Eukaryota</taxon>
        <taxon>Metazoa</taxon>
        <taxon>Ecdysozoa</taxon>
        <taxon>Nematoda</taxon>
        <taxon>Chromadorea</taxon>
        <taxon>Rhabditida</taxon>
        <taxon>Rhabditina</taxon>
        <taxon>Rhabditomorpha</taxon>
        <taxon>Rhabditoidea</taxon>
        <taxon>Rhabditidae</taxon>
        <taxon>Mesorhabditinae</taxon>
        <taxon>Mesorhabditis</taxon>
    </lineage>
</organism>
<comment type="caution">
    <text evidence="2">The sequence shown here is derived from an EMBL/GenBank/DDBJ whole genome shotgun (WGS) entry which is preliminary data.</text>
</comment>
<evidence type="ECO:0000313" key="3">
    <source>
        <dbReference type="Proteomes" id="UP001177023"/>
    </source>
</evidence>
<dbReference type="Proteomes" id="UP001177023">
    <property type="component" value="Unassembled WGS sequence"/>
</dbReference>
<accession>A0AA36G828</accession>
<dbReference type="AlphaFoldDB" id="A0AA36G828"/>
<sequence>MGSQRSIDPLNDPTLQQLFRVFSYFADLCPSGTLSPAQAYFILSELQRACDRPTTSQQFYFDSDCINFRELLTFIETLFLANGELELAVQRLYERLIAQIIRKDFILYRKRGGTCSLIKKHQGWKAAWITVAPGVINLWPVHKPNCRKEFTLDKAATAIAGPKENGRHILYVSSSKEKYTFAHFDEIARNALAKDIKLAISYRTKFELNDHDHRIANRGFGVKRKDREASWRLALEAENGRLLQVIEEGKRSLRDEEIVRALATRLLKEEREKNERLVEIVEQLGQQMRLSCQPECTTVTVNLQRNAEEGRDSVQVIEREIPGSVDDSESPLPSLFESEAEQTPYDEADEPSAVERARRERELYLISSTQSI</sequence>
<feature type="non-terminal residue" evidence="2">
    <location>
        <position position="1"/>
    </location>
</feature>
<gene>
    <name evidence="2" type="ORF">MSPICULIGERA_LOCUS17337</name>
</gene>
<keyword evidence="3" id="KW-1185">Reference proteome</keyword>
<dbReference type="EMBL" id="CATQJA010002655">
    <property type="protein sequence ID" value="CAJ0579106.1"/>
    <property type="molecule type" value="Genomic_DNA"/>
</dbReference>
<evidence type="ECO:0000313" key="2">
    <source>
        <dbReference type="EMBL" id="CAJ0579106.1"/>
    </source>
</evidence>
<feature type="region of interest" description="Disordered" evidence="1">
    <location>
        <begin position="321"/>
        <end position="359"/>
    </location>
</feature>
<evidence type="ECO:0000256" key="1">
    <source>
        <dbReference type="SAM" id="MobiDB-lite"/>
    </source>
</evidence>
<feature type="compositionally biased region" description="Acidic residues" evidence="1">
    <location>
        <begin position="338"/>
        <end position="352"/>
    </location>
</feature>